<evidence type="ECO:0000256" key="2">
    <source>
        <dbReference type="ARBA" id="ARBA00022490"/>
    </source>
</evidence>
<dbReference type="RefSeq" id="WP_073337767.1">
    <property type="nucleotide sequence ID" value="NZ_FQXM01000006.1"/>
</dbReference>
<dbReference type="InterPro" id="IPR004534">
    <property type="entry name" value="SelA_trans"/>
</dbReference>
<dbReference type="InterPro" id="IPR015421">
    <property type="entry name" value="PyrdxlP-dep_Trfase_major"/>
</dbReference>
<dbReference type="Gene3D" id="3.90.1150.180">
    <property type="match status" value="1"/>
</dbReference>
<sequence>MKKELLKALPKMDYLLKEENVIKYIETTNRTLVVEALREAIDTCRENILTDKIDELNIQEILRDFEKRIKLKSKNHLRRVINASGIIVHTNLGRSLLSKEAAENVMSVIRNYSNLEYDIEEGKRGSRYSHLEYLITKITGAEAALVVNNNAAAVMLVLNTLCNGKEAIVSRGQLVEIGGSFRVPDVMKFSGAVLVEVGTTNKTHLYDYEDNINENTGVLMKIHTSNYKILGFTEEVDGEELQKLGEKHNIPVIEDLGSGVLIDFRKYGFIYEPTVQESVNKKIDVITFSGDKMFGGPQAGIIIGKKKYIDKIKKNQLTRALRVGKMTIAAIEATLRLYLSEEEAVEKIPTLYMMLSDKEIHKKRAQKLVRRLRNNLNSFSFKVDTGYAKVGGGSLPTETIPSYVIKVKSNNISTSRMEKLMRENDVALIGRVNNDEFIMDLRTILDEEFDTIVDIFKLIEERE</sequence>
<dbReference type="PANTHER" id="PTHR32328">
    <property type="entry name" value="L-SERYL-TRNA(SEC) SELENIUM TRANSFERASE"/>
    <property type="match status" value="1"/>
</dbReference>
<dbReference type="HAMAP" id="MF_00423">
    <property type="entry name" value="SelA"/>
    <property type="match status" value="1"/>
</dbReference>
<feature type="domain" description="L-seryl-tRNA selenium transferase N-terminal" evidence="10">
    <location>
        <begin position="6"/>
        <end position="45"/>
    </location>
</feature>
<keyword evidence="2 8" id="KW-0963">Cytoplasm</keyword>
<dbReference type="Pfam" id="PF12390">
    <property type="entry name" value="Se-cys_synth_N"/>
    <property type="match status" value="1"/>
</dbReference>
<comment type="pathway">
    <text evidence="8">Aminoacyl-tRNA biosynthesis; selenocysteinyl-tRNA(Sec) biosynthesis; selenocysteinyl-tRNA(Sec) from L-seryl-tRNA(Sec) (bacterial route): step 1/1.</text>
</comment>
<dbReference type="Proteomes" id="UP000184447">
    <property type="component" value="Unassembled WGS sequence"/>
</dbReference>
<dbReference type="AlphaFoldDB" id="A0A1M5TSA9"/>
<dbReference type="Gene3D" id="3.40.640.10">
    <property type="entry name" value="Type I PLP-dependent aspartate aminotransferase-like (Major domain)"/>
    <property type="match status" value="1"/>
</dbReference>
<accession>A0A1M5TSA9</accession>
<dbReference type="EC" id="2.9.1.1" evidence="8"/>
<keyword evidence="4 8" id="KW-0663">Pyridoxal phosphate</keyword>
<keyword evidence="5 8" id="KW-0648">Protein biosynthesis</keyword>
<organism evidence="11 12">
    <name type="scientific">Clostridium grantii DSM 8605</name>
    <dbReference type="NCBI Taxonomy" id="1121316"/>
    <lineage>
        <taxon>Bacteria</taxon>
        <taxon>Bacillati</taxon>
        <taxon>Bacillota</taxon>
        <taxon>Clostridia</taxon>
        <taxon>Eubacteriales</taxon>
        <taxon>Clostridiaceae</taxon>
        <taxon>Clostridium</taxon>
    </lineage>
</organism>
<keyword evidence="6 8" id="KW-0711">Selenium</keyword>
<name>A0A1M5TSA9_9CLOT</name>
<dbReference type="UniPathway" id="UPA00906">
    <property type="reaction ID" value="UER00896"/>
</dbReference>
<proteinExistence type="inferred from homology"/>
<evidence type="ECO:0000256" key="1">
    <source>
        <dbReference type="ARBA" id="ARBA00001933"/>
    </source>
</evidence>
<dbReference type="NCBIfam" id="TIGR00474">
    <property type="entry name" value="selA"/>
    <property type="match status" value="1"/>
</dbReference>
<dbReference type="GO" id="GO:0001514">
    <property type="term" value="P:selenocysteine incorporation"/>
    <property type="evidence" value="ECO:0007669"/>
    <property type="project" value="UniProtKB-UniRule"/>
</dbReference>
<comment type="function">
    <text evidence="8">Converts seryl-tRNA(Sec) to selenocysteinyl-tRNA(Sec) required for selenoprotein biosynthesis.</text>
</comment>
<protein>
    <recommendedName>
        <fullName evidence="8">L-seryl-tRNA(Sec) selenium transferase</fullName>
        <ecNumber evidence="8">2.9.1.1</ecNumber>
    </recommendedName>
    <alternativeName>
        <fullName evidence="8">Selenocysteine synthase</fullName>
        <shortName evidence="8">Sec synthase</shortName>
    </alternativeName>
    <alternativeName>
        <fullName evidence="8">Selenocysteinyl-tRNA(Sec) synthase</fullName>
    </alternativeName>
</protein>
<dbReference type="PANTHER" id="PTHR32328:SF0">
    <property type="entry name" value="L-SERYL-TRNA(SEC) SELENIUM TRANSFERASE"/>
    <property type="match status" value="1"/>
</dbReference>
<evidence type="ECO:0000256" key="5">
    <source>
        <dbReference type="ARBA" id="ARBA00022917"/>
    </source>
</evidence>
<dbReference type="OrthoDB" id="9787096at2"/>
<comment type="cofactor">
    <cofactor evidence="1 8 9">
        <name>pyridoxal 5'-phosphate</name>
        <dbReference type="ChEBI" id="CHEBI:597326"/>
    </cofactor>
</comment>
<dbReference type="InterPro" id="IPR018319">
    <property type="entry name" value="SelA-like"/>
</dbReference>
<evidence type="ECO:0000256" key="8">
    <source>
        <dbReference type="HAMAP-Rule" id="MF_00423"/>
    </source>
</evidence>
<feature type="modified residue" description="N6-(pyridoxal phosphate)lysine" evidence="8 9">
    <location>
        <position position="292"/>
    </location>
</feature>
<keyword evidence="12" id="KW-1185">Reference proteome</keyword>
<evidence type="ECO:0000256" key="4">
    <source>
        <dbReference type="ARBA" id="ARBA00022898"/>
    </source>
</evidence>
<comment type="subcellular location">
    <subcellularLocation>
        <location evidence="8">Cytoplasm</location>
    </subcellularLocation>
</comment>
<dbReference type="GO" id="GO:0004125">
    <property type="term" value="F:L-seryl-tRNA(Sec) selenium transferase activity"/>
    <property type="evidence" value="ECO:0007669"/>
    <property type="project" value="UniProtKB-UniRule"/>
</dbReference>
<dbReference type="Pfam" id="PF03841">
    <property type="entry name" value="SelA"/>
    <property type="match status" value="1"/>
</dbReference>
<gene>
    <name evidence="8" type="primary">selA</name>
    <name evidence="11" type="ORF">SAMN02745207_01462</name>
</gene>
<evidence type="ECO:0000256" key="7">
    <source>
        <dbReference type="ARBA" id="ARBA00044507"/>
    </source>
</evidence>
<dbReference type="EMBL" id="FQXM01000006">
    <property type="protein sequence ID" value="SHH53540.1"/>
    <property type="molecule type" value="Genomic_DNA"/>
</dbReference>
<dbReference type="STRING" id="1121316.SAMN02745207_01462"/>
<evidence type="ECO:0000259" key="10">
    <source>
        <dbReference type="Pfam" id="PF12390"/>
    </source>
</evidence>
<evidence type="ECO:0000313" key="12">
    <source>
        <dbReference type="Proteomes" id="UP000184447"/>
    </source>
</evidence>
<comment type="similarity">
    <text evidence="7 8">Belongs to the SelA family.</text>
</comment>
<comment type="catalytic activity">
    <reaction evidence="8">
        <text>L-seryl-tRNA(Sec) + selenophosphate + H(+) = L-selenocysteinyl-tRNA(Sec) + phosphate</text>
        <dbReference type="Rhea" id="RHEA:22728"/>
        <dbReference type="Rhea" id="RHEA-COMP:9742"/>
        <dbReference type="Rhea" id="RHEA-COMP:9743"/>
        <dbReference type="ChEBI" id="CHEBI:15378"/>
        <dbReference type="ChEBI" id="CHEBI:16144"/>
        <dbReference type="ChEBI" id="CHEBI:43474"/>
        <dbReference type="ChEBI" id="CHEBI:78533"/>
        <dbReference type="ChEBI" id="CHEBI:78573"/>
        <dbReference type="EC" id="2.9.1.1"/>
    </reaction>
</comment>
<reference evidence="11 12" key="1">
    <citation type="submission" date="2016-11" db="EMBL/GenBank/DDBJ databases">
        <authorList>
            <person name="Jaros S."/>
            <person name="Januszkiewicz K."/>
            <person name="Wedrychowicz H."/>
        </authorList>
    </citation>
    <scope>NUCLEOTIDE SEQUENCE [LARGE SCALE GENOMIC DNA]</scope>
    <source>
        <strain evidence="11 12">DSM 8605</strain>
    </source>
</reference>
<dbReference type="GO" id="GO:0005737">
    <property type="term" value="C:cytoplasm"/>
    <property type="evidence" value="ECO:0007669"/>
    <property type="project" value="UniProtKB-SubCell"/>
</dbReference>
<evidence type="ECO:0000313" key="11">
    <source>
        <dbReference type="EMBL" id="SHH53540.1"/>
    </source>
</evidence>
<dbReference type="InterPro" id="IPR025862">
    <property type="entry name" value="SelA_trans_N_dom"/>
</dbReference>
<dbReference type="GO" id="GO:0001717">
    <property type="term" value="P:conversion of seryl-tRNAsec to selenocys-tRNAsec"/>
    <property type="evidence" value="ECO:0007669"/>
    <property type="project" value="UniProtKB-UniRule"/>
</dbReference>
<evidence type="ECO:0000256" key="9">
    <source>
        <dbReference type="PIRSR" id="PIRSR618319-50"/>
    </source>
</evidence>
<evidence type="ECO:0000256" key="6">
    <source>
        <dbReference type="ARBA" id="ARBA00023266"/>
    </source>
</evidence>
<dbReference type="SUPFAM" id="SSF53383">
    <property type="entry name" value="PLP-dependent transferases"/>
    <property type="match status" value="1"/>
</dbReference>
<dbReference type="InterPro" id="IPR015424">
    <property type="entry name" value="PyrdxlP-dep_Trfase"/>
</dbReference>
<evidence type="ECO:0000256" key="3">
    <source>
        <dbReference type="ARBA" id="ARBA00022679"/>
    </source>
</evidence>
<keyword evidence="3 8" id="KW-0808">Transferase</keyword>